<dbReference type="PANTHER" id="PTHR46624">
    <property type="entry name" value="AGAP002036-PA"/>
    <property type="match status" value="1"/>
</dbReference>
<keyword evidence="3" id="KW-1185">Reference proteome</keyword>
<dbReference type="GO" id="GO:0032266">
    <property type="term" value="F:phosphatidylinositol-3-phosphate binding"/>
    <property type="evidence" value="ECO:0007669"/>
    <property type="project" value="TreeGrafter"/>
</dbReference>
<dbReference type="EMBL" id="UZAK01040079">
    <property type="protein sequence ID" value="VDP64026.1"/>
    <property type="molecule type" value="Genomic_DNA"/>
</dbReference>
<dbReference type="GO" id="GO:0005545">
    <property type="term" value="F:1-phosphatidylinositol binding"/>
    <property type="evidence" value="ECO:0007669"/>
    <property type="project" value="TreeGrafter"/>
</dbReference>
<dbReference type="WBParaSite" id="SCUD_0001768501-mRNA-1">
    <property type="protein sequence ID" value="SCUD_0001768501-mRNA-1"/>
    <property type="gene ID" value="SCUD_0001768501"/>
</dbReference>
<reference evidence="4" key="1">
    <citation type="submission" date="2016-06" db="UniProtKB">
        <authorList>
            <consortium name="WormBaseParasite"/>
        </authorList>
    </citation>
    <scope>IDENTIFICATION</scope>
</reference>
<dbReference type="InterPro" id="IPR027417">
    <property type="entry name" value="P-loop_NTPase"/>
</dbReference>
<dbReference type="GO" id="GO:0043325">
    <property type="term" value="F:phosphatidylinositol-3,4-bisphosphate binding"/>
    <property type="evidence" value="ECO:0007669"/>
    <property type="project" value="TreeGrafter"/>
</dbReference>
<evidence type="ECO:0000313" key="4">
    <source>
        <dbReference type="WBParaSite" id="SCUD_0001768501-mRNA-1"/>
    </source>
</evidence>
<dbReference type="GO" id="GO:0005811">
    <property type="term" value="C:lipid droplet"/>
    <property type="evidence" value="ECO:0007669"/>
    <property type="project" value="TreeGrafter"/>
</dbReference>
<dbReference type="GO" id="GO:0005547">
    <property type="term" value="F:phosphatidylinositol-3,4,5-trisphosphate binding"/>
    <property type="evidence" value="ECO:0007669"/>
    <property type="project" value="TreeGrafter"/>
</dbReference>
<sequence length="184" mass="19836">MNSEFVGIGAVRGGENGPTVVMKNQLSESTRCILNSALSELDDTPGVPSMTNCPQETKRKGTKLSSKHQNLSKTDELSTRPQPPCSVRLIDEEERVLFEDADVLAWHLGCPADRTVKLIAIVGNTGDGKSHTLNQAFCGGADVFVTSPSQATCTIGIWAAYLPKEGYLLIDTEGGLSIFFFFVI</sequence>
<evidence type="ECO:0000313" key="2">
    <source>
        <dbReference type="EMBL" id="VDP64026.1"/>
    </source>
</evidence>
<dbReference type="InterPro" id="IPR042427">
    <property type="entry name" value="ZFYV1"/>
</dbReference>
<dbReference type="STRING" id="6186.A0A183KRJ6"/>
<evidence type="ECO:0000256" key="1">
    <source>
        <dbReference type="SAM" id="MobiDB-lite"/>
    </source>
</evidence>
<reference evidence="2 3" key="2">
    <citation type="submission" date="2018-11" db="EMBL/GenBank/DDBJ databases">
        <authorList>
            <consortium name="Pathogen Informatics"/>
        </authorList>
    </citation>
    <scope>NUCLEOTIDE SEQUENCE [LARGE SCALE GENOMIC DNA]</scope>
    <source>
        <strain evidence="2">Dakar</strain>
        <strain evidence="3">Dakar, Senegal</strain>
    </source>
</reference>
<name>A0A183KRJ6_9TREM</name>
<dbReference type="AlphaFoldDB" id="A0A183KRJ6"/>
<dbReference type="GO" id="GO:0140042">
    <property type="term" value="P:lipid droplet formation"/>
    <property type="evidence" value="ECO:0007669"/>
    <property type="project" value="TreeGrafter"/>
</dbReference>
<gene>
    <name evidence="2" type="ORF">SCUD_LOCUS17682</name>
</gene>
<feature type="region of interest" description="Disordered" evidence="1">
    <location>
        <begin position="43"/>
        <end position="84"/>
    </location>
</feature>
<organism evidence="4">
    <name type="scientific">Schistosoma curassoni</name>
    <dbReference type="NCBI Taxonomy" id="6186"/>
    <lineage>
        <taxon>Eukaryota</taxon>
        <taxon>Metazoa</taxon>
        <taxon>Spiralia</taxon>
        <taxon>Lophotrochozoa</taxon>
        <taxon>Platyhelminthes</taxon>
        <taxon>Trematoda</taxon>
        <taxon>Digenea</taxon>
        <taxon>Strigeidida</taxon>
        <taxon>Schistosomatoidea</taxon>
        <taxon>Schistosomatidae</taxon>
        <taxon>Schistosoma</taxon>
    </lineage>
</organism>
<evidence type="ECO:0000313" key="3">
    <source>
        <dbReference type="Proteomes" id="UP000279833"/>
    </source>
</evidence>
<dbReference type="Proteomes" id="UP000279833">
    <property type="component" value="Unassembled WGS sequence"/>
</dbReference>
<dbReference type="Gene3D" id="3.40.50.300">
    <property type="entry name" value="P-loop containing nucleotide triphosphate hydrolases"/>
    <property type="match status" value="1"/>
</dbReference>
<proteinExistence type="predicted"/>
<accession>A0A183KRJ6</accession>
<dbReference type="SUPFAM" id="SSF52540">
    <property type="entry name" value="P-loop containing nucleoside triphosphate hydrolases"/>
    <property type="match status" value="1"/>
</dbReference>
<protein>
    <submittedName>
        <fullName evidence="4">AIG1-type G domain-containing protein</fullName>
    </submittedName>
</protein>
<dbReference type="PANTHER" id="PTHR46624:SF4">
    <property type="entry name" value="FYVE-TYPE DOMAIN-CONTAINING PROTEIN"/>
    <property type="match status" value="1"/>
</dbReference>